<protein>
    <submittedName>
        <fullName evidence="2">Uncharacterized protein</fullName>
    </submittedName>
</protein>
<dbReference type="Proteomes" id="UP000534306">
    <property type="component" value="Unassembled WGS sequence"/>
</dbReference>
<reference evidence="1 4" key="2">
    <citation type="submission" date="2020-08" db="EMBL/GenBank/DDBJ databases">
        <title>Sequencing the genomes of 1000 actinobacteria strains.</title>
        <authorList>
            <person name="Klenk H.-P."/>
        </authorList>
    </citation>
    <scope>NUCLEOTIDE SEQUENCE [LARGE SCALE GENOMIC DNA]</scope>
    <source>
        <strain evidence="1 4">DSM 15626</strain>
    </source>
</reference>
<gene>
    <name evidence="1" type="ORF">HNR71_001135</name>
    <name evidence="2" type="ORF">HPO96_16070</name>
</gene>
<sequence>MEPLEERKARAEWLITELRRLATAAEDPTQQTNLHRSADSLIRLATAYRP</sequence>
<dbReference type="Proteomes" id="UP000553957">
    <property type="component" value="Unassembled WGS sequence"/>
</dbReference>
<name>A0A7Y4P142_9ACTN</name>
<evidence type="ECO:0000313" key="4">
    <source>
        <dbReference type="Proteomes" id="UP000553957"/>
    </source>
</evidence>
<dbReference type="RefSeq" id="WP_171674246.1">
    <property type="nucleotide sequence ID" value="NZ_BAAAGT010000001.1"/>
</dbReference>
<evidence type="ECO:0000313" key="1">
    <source>
        <dbReference type="EMBL" id="MBB6565498.1"/>
    </source>
</evidence>
<comment type="caution">
    <text evidence="2">The sequence shown here is derived from an EMBL/GenBank/DDBJ whole genome shotgun (WGS) entry which is preliminary data.</text>
</comment>
<organism evidence="2 3">
    <name type="scientific">Kribbella sandramycini</name>
    <dbReference type="NCBI Taxonomy" id="60450"/>
    <lineage>
        <taxon>Bacteria</taxon>
        <taxon>Bacillati</taxon>
        <taxon>Actinomycetota</taxon>
        <taxon>Actinomycetes</taxon>
        <taxon>Propionibacteriales</taxon>
        <taxon>Kribbellaceae</taxon>
        <taxon>Kribbella</taxon>
    </lineage>
</organism>
<reference evidence="2 3" key="1">
    <citation type="submission" date="2020-05" db="EMBL/GenBank/DDBJ databases">
        <title>Genome sequence of Kribbella sandramycini ATCC 39419.</title>
        <authorList>
            <person name="Maclea K.S."/>
            <person name="Fair J.L."/>
        </authorList>
    </citation>
    <scope>NUCLEOTIDE SEQUENCE [LARGE SCALE GENOMIC DNA]</scope>
    <source>
        <strain evidence="2 3">ATCC 39419</strain>
    </source>
</reference>
<accession>A0A7Y4P142</accession>
<proteinExistence type="predicted"/>
<evidence type="ECO:0000313" key="2">
    <source>
        <dbReference type="EMBL" id="NOL41765.1"/>
    </source>
</evidence>
<dbReference type="EMBL" id="JABJRC010000003">
    <property type="protein sequence ID" value="NOL41765.1"/>
    <property type="molecule type" value="Genomic_DNA"/>
</dbReference>
<keyword evidence="3" id="KW-1185">Reference proteome</keyword>
<dbReference type="EMBL" id="JACHKF010000001">
    <property type="protein sequence ID" value="MBB6565498.1"/>
    <property type="molecule type" value="Genomic_DNA"/>
</dbReference>
<dbReference type="AlphaFoldDB" id="A0A7Y4P142"/>
<evidence type="ECO:0000313" key="3">
    <source>
        <dbReference type="Proteomes" id="UP000534306"/>
    </source>
</evidence>